<proteinExistence type="predicted"/>
<evidence type="ECO:0000313" key="1">
    <source>
        <dbReference type="EMBL" id="KAK5634800.1"/>
    </source>
</evidence>
<protein>
    <submittedName>
        <fullName evidence="1">Uncharacterized protein</fullName>
    </submittedName>
</protein>
<dbReference type="Proteomes" id="UP001305414">
    <property type="component" value="Unassembled WGS sequence"/>
</dbReference>
<evidence type="ECO:0000313" key="2">
    <source>
        <dbReference type="Proteomes" id="UP001305414"/>
    </source>
</evidence>
<reference evidence="1 2" key="1">
    <citation type="submission" date="2023-10" db="EMBL/GenBank/DDBJ databases">
        <title>Draft genome sequence of Xylaria bambusicola isolate GMP-LS, the root and basal stem rot pathogen of sugarcane in Indonesia.</title>
        <authorList>
            <person name="Selvaraj P."/>
            <person name="Muralishankar V."/>
            <person name="Muruganantham S."/>
            <person name="Sp S."/>
            <person name="Haryani S."/>
            <person name="Lau K.J.X."/>
            <person name="Naqvi N.I."/>
        </authorList>
    </citation>
    <scope>NUCLEOTIDE SEQUENCE [LARGE SCALE GENOMIC DNA]</scope>
    <source>
        <strain evidence="1">GMP-LS</strain>
    </source>
</reference>
<organism evidence="1 2">
    <name type="scientific">Xylaria bambusicola</name>
    <dbReference type="NCBI Taxonomy" id="326684"/>
    <lineage>
        <taxon>Eukaryota</taxon>
        <taxon>Fungi</taxon>
        <taxon>Dikarya</taxon>
        <taxon>Ascomycota</taxon>
        <taxon>Pezizomycotina</taxon>
        <taxon>Sordariomycetes</taxon>
        <taxon>Xylariomycetidae</taxon>
        <taxon>Xylariales</taxon>
        <taxon>Xylariaceae</taxon>
        <taxon>Xylaria</taxon>
    </lineage>
</organism>
<dbReference type="AlphaFoldDB" id="A0AAN7ULD2"/>
<dbReference type="EMBL" id="JAWHQM010000044">
    <property type="protein sequence ID" value="KAK5634800.1"/>
    <property type="molecule type" value="Genomic_DNA"/>
</dbReference>
<name>A0AAN7ULD2_9PEZI</name>
<comment type="caution">
    <text evidence="1">The sequence shown here is derived from an EMBL/GenBank/DDBJ whole genome shotgun (WGS) entry which is preliminary data.</text>
</comment>
<sequence length="76" mass="8430">MSDIIWFLLLSETVSDFRFRDGPGSCAMFSWQLVNAGDGKAGGEAGGEAEDTENLKFSYEILWKATRLPLRGPKLM</sequence>
<gene>
    <name evidence="1" type="ORF">RRF57_010513</name>
</gene>
<keyword evidence="2" id="KW-1185">Reference proteome</keyword>
<accession>A0AAN7ULD2</accession>